<feature type="domain" description="Glycosyltransferase 2-like" evidence="1">
    <location>
        <begin position="7"/>
        <end position="173"/>
    </location>
</feature>
<evidence type="ECO:0000313" key="3">
    <source>
        <dbReference type="Proteomes" id="UP000230399"/>
    </source>
</evidence>
<dbReference type="SUPFAM" id="SSF53448">
    <property type="entry name" value="Nucleotide-diphospho-sugar transferases"/>
    <property type="match status" value="1"/>
</dbReference>
<dbReference type="PANTHER" id="PTHR10859:SF91">
    <property type="entry name" value="DOLICHYL-PHOSPHATE BETA-GLUCOSYLTRANSFERASE"/>
    <property type="match status" value="1"/>
</dbReference>
<dbReference type="InterPro" id="IPR029044">
    <property type="entry name" value="Nucleotide-diphossugar_trans"/>
</dbReference>
<evidence type="ECO:0000259" key="1">
    <source>
        <dbReference type="Pfam" id="PF00535"/>
    </source>
</evidence>
<accession>A0A2M7BBJ0</accession>
<dbReference type="PANTHER" id="PTHR10859">
    <property type="entry name" value="GLYCOSYL TRANSFERASE"/>
    <property type="match status" value="1"/>
</dbReference>
<organism evidence="2 3">
    <name type="scientific">Candidatus Shapirobacteria bacterium CG03_land_8_20_14_0_80_40_19</name>
    <dbReference type="NCBI Taxonomy" id="1974880"/>
    <lineage>
        <taxon>Bacteria</taxon>
        <taxon>Candidatus Shapironibacteriota</taxon>
    </lineage>
</organism>
<name>A0A2M7BBJ0_9BACT</name>
<proteinExistence type="predicted"/>
<dbReference type="InterPro" id="IPR001173">
    <property type="entry name" value="Glyco_trans_2-like"/>
</dbReference>
<dbReference type="Pfam" id="PF00535">
    <property type="entry name" value="Glycos_transf_2"/>
    <property type="match status" value="1"/>
</dbReference>
<dbReference type="EMBL" id="PEVD01000055">
    <property type="protein sequence ID" value="PIV00474.1"/>
    <property type="molecule type" value="Genomic_DNA"/>
</dbReference>
<dbReference type="Proteomes" id="UP000230399">
    <property type="component" value="Unassembled WGS sequence"/>
</dbReference>
<protein>
    <recommendedName>
        <fullName evidence="1">Glycosyltransferase 2-like domain-containing protein</fullName>
    </recommendedName>
</protein>
<dbReference type="GO" id="GO:0006487">
    <property type="term" value="P:protein N-linked glycosylation"/>
    <property type="evidence" value="ECO:0007669"/>
    <property type="project" value="TreeGrafter"/>
</dbReference>
<gene>
    <name evidence="2" type="ORF">COS55_03490</name>
</gene>
<evidence type="ECO:0000313" key="2">
    <source>
        <dbReference type="EMBL" id="PIV00474.1"/>
    </source>
</evidence>
<dbReference type="Gene3D" id="3.90.550.10">
    <property type="entry name" value="Spore Coat Polysaccharide Biosynthesis Protein SpsA, Chain A"/>
    <property type="match status" value="1"/>
</dbReference>
<sequence length="264" mass="30856">MKEDFLSVIVPAYKQEKTIVKDLKNIESVLKTMNCRYEIICVVDGKLDRTYERAGRLSSSKIKIYLYRENHGKGYAVRYGMARSKGNIVAFLDSGMDINPRGIPLLLEHMRWYDSDIIVGSIRHSASKVIGYPLKRKIFSIGYHWMTRLIFGLKITDSQRGLKIFKREVLEKVLPRLMVKRFAFDIEMLSVARFLGFRKIHDGPVKMDARKFKYSSIRSSTVISMLMDTLAVFYRLKIINYYSGRNRKKWIYDHDLQMKISVAV</sequence>
<dbReference type="AlphaFoldDB" id="A0A2M7BBJ0"/>
<comment type="caution">
    <text evidence="2">The sequence shown here is derived from an EMBL/GenBank/DDBJ whole genome shotgun (WGS) entry which is preliminary data.</text>
</comment>
<reference evidence="3" key="1">
    <citation type="submission" date="2017-09" db="EMBL/GenBank/DDBJ databases">
        <title>Depth-based differentiation of microbial function through sediment-hosted aquifers and enrichment of novel symbionts in the deep terrestrial subsurface.</title>
        <authorList>
            <person name="Probst A.J."/>
            <person name="Ladd B."/>
            <person name="Jarett J.K."/>
            <person name="Geller-Mcgrath D.E."/>
            <person name="Sieber C.M.K."/>
            <person name="Emerson J.B."/>
            <person name="Anantharaman K."/>
            <person name="Thomas B.C."/>
            <person name="Malmstrom R."/>
            <person name="Stieglmeier M."/>
            <person name="Klingl A."/>
            <person name="Woyke T."/>
            <person name="Ryan C.M."/>
            <person name="Banfield J.F."/>
        </authorList>
    </citation>
    <scope>NUCLEOTIDE SEQUENCE [LARGE SCALE GENOMIC DNA]</scope>
</reference>